<evidence type="ECO:0000313" key="2">
    <source>
        <dbReference type="Proteomes" id="UP001152622"/>
    </source>
</evidence>
<comment type="caution">
    <text evidence="1">The sequence shown here is derived from an EMBL/GenBank/DDBJ whole genome shotgun (WGS) entry which is preliminary data.</text>
</comment>
<accession>A0A9Q1FHT1</accession>
<dbReference type="Proteomes" id="UP001152622">
    <property type="component" value="Chromosome 5"/>
</dbReference>
<dbReference type="EMBL" id="JAINUF010000005">
    <property type="protein sequence ID" value="KAJ8359185.1"/>
    <property type="molecule type" value="Genomic_DNA"/>
</dbReference>
<name>A0A9Q1FHT1_SYNKA</name>
<dbReference type="AlphaFoldDB" id="A0A9Q1FHT1"/>
<protein>
    <submittedName>
        <fullName evidence="1">Uncharacterized protein</fullName>
    </submittedName>
</protein>
<gene>
    <name evidence="1" type="ORF">SKAU_G00157100</name>
</gene>
<reference evidence="1" key="1">
    <citation type="journal article" date="2023" name="Science">
        <title>Genome structures resolve the early diversification of teleost fishes.</title>
        <authorList>
            <person name="Parey E."/>
            <person name="Louis A."/>
            <person name="Montfort J."/>
            <person name="Bouchez O."/>
            <person name="Roques C."/>
            <person name="Iampietro C."/>
            <person name="Lluch J."/>
            <person name="Castinel A."/>
            <person name="Donnadieu C."/>
            <person name="Desvignes T."/>
            <person name="Floi Bucao C."/>
            <person name="Jouanno E."/>
            <person name="Wen M."/>
            <person name="Mejri S."/>
            <person name="Dirks R."/>
            <person name="Jansen H."/>
            <person name="Henkel C."/>
            <person name="Chen W.J."/>
            <person name="Zahm M."/>
            <person name="Cabau C."/>
            <person name="Klopp C."/>
            <person name="Thompson A.W."/>
            <person name="Robinson-Rechavi M."/>
            <person name="Braasch I."/>
            <person name="Lecointre G."/>
            <person name="Bobe J."/>
            <person name="Postlethwait J.H."/>
            <person name="Berthelot C."/>
            <person name="Roest Crollius H."/>
            <person name="Guiguen Y."/>
        </authorList>
    </citation>
    <scope>NUCLEOTIDE SEQUENCE</scope>
    <source>
        <strain evidence="1">WJC10195</strain>
    </source>
</reference>
<proteinExistence type="predicted"/>
<keyword evidence="2" id="KW-1185">Reference proteome</keyword>
<dbReference type="OrthoDB" id="1750591at2759"/>
<sequence>MQEKRTDILKASALLKNSIRVLVEYREQFDEAKSTTLALATKWGSQTQFDQTRARKVKRHYDELCEDSRLYDAENNFRVNVFYACLDIIIQQLSKRFTSLNATAHMFEAIHPNTLQQAQDEELHQAARRLTEHYSRDIAPSFPGWSGWGPFVRSAPGPGVTMFRHWQEGMGCPHPDAPPKA</sequence>
<organism evidence="1 2">
    <name type="scientific">Synaphobranchus kaupii</name>
    <name type="common">Kaup's arrowtooth eel</name>
    <dbReference type="NCBI Taxonomy" id="118154"/>
    <lineage>
        <taxon>Eukaryota</taxon>
        <taxon>Metazoa</taxon>
        <taxon>Chordata</taxon>
        <taxon>Craniata</taxon>
        <taxon>Vertebrata</taxon>
        <taxon>Euteleostomi</taxon>
        <taxon>Actinopterygii</taxon>
        <taxon>Neopterygii</taxon>
        <taxon>Teleostei</taxon>
        <taxon>Anguilliformes</taxon>
        <taxon>Synaphobranchidae</taxon>
        <taxon>Synaphobranchus</taxon>
    </lineage>
</organism>
<evidence type="ECO:0000313" key="1">
    <source>
        <dbReference type="EMBL" id="KAJ8359185.1"/>
    </source>
</evidence>